<dbReference type="EMBL" id="MU003492">
    <property type="protein sequence ID" value="KAF2477848.1"/>
    <property type="molecule type" value="Genomic_DNA"/>
</dbReference>
<organism evidence="1 2">
    <name type="scientific">Lindgomyces ingoldianus</name>
    <dbReference type="NCBI Taxonomy" id="673940"/>
    <lineage>
        <taxon>Eukaryota</taxon>
        <taxon>Fungi</taxon>
        <taxon>Dikarya</taxon>
        <taxon>Ascomycota</taxon>
        <taxon>Pezizomycotina</taxon>
        <taxon>Dothideomycetes</taxon>
        <taxon>Pleosporomycetidae</taxon>
        <taxon>Pleosporales</taxon>
        <taxon>Lindgomycetaceae</taxon>
        <taxon>Lindgomyces</taxon>
    </lineage>
</organism>
<accession>A0ACB6RGF9</accession>
<gene>
    <name evidence="1" type="ORF">BDR25DRAFT_299618</name>
</gene>
<evidence type="ECO:0000313" key="2">
    <source>
        <dbReference type="Proteomes" id="UP000799755"/>
    </source>
</evidence>
<reference evidence="1" key="1">
    <citation type="journal article" date="2020" name="Stud. Mycol.">
        <title>101 Dothideomycetes genomes: a test case for predicting lifestyles and emergence of pathogens.</title>
        <authorList>
            <person name="Haridas S."/>
            <person name="Albert R."/>
            <person name="Binder M."/>
            <person name="Bloem J."/>
            <person name="Labutti K."/>
            <person name="Salamov A."/>
            <person name="Andreopoulos B."/>
            <person name="Baker S."/>
            <person name="Barry K."/>
            <person name="Bills G."/>
            <person name="Bluhm B."/>
            <person name="Cannon C."/>
            <person name="Castanera R."/>
            <person name="Culley D."/>
            <person name="Daum C."/>
            <person name="Ezra D."/>
            <person name="Gonzalez J."/>
            <person name="Henrissat B."/>
            <person name="Kuo A."/>
            <person name="Liang C."/>
            <person name="Lipzen A."/>
            <person name="Lutzoni F."/>
            <person name="Magnuson J."/>
            <person name="Mondo S."/>
            <person name="Nolan M."/>
            <person name="Ohm R."/>
            <person name="Pangilinan J."/>
            <person name="Park H.-J."/>
            <person name="Ramirez L."/>
            <person name="Alfaro M."/>
            <person name="Sun H."/>
            <person name="Tritt A."/>
            <person name="Yoshinaga Y."/>
            <person name="Zwiers L.-H."/>
            <person name="Turgeon B."/>
            <person name="Goodwin S."/>
            <person name="Spatafora J."/>
            <person name="Crous P."/>
            <person name="Grigoriev I."/>
        </authorList>
    </citation>
    <scope>NUCLEOTIDE SEQUENCE</scope>
    <source>
        <strain evidence="1">ATCC 200398</strain>
    </source>
</reference>
<protein>
    <submittedName>
        <fullName evidence="1">Uncharacterized protein</fullName>
    </submittedName>
</protein>
<comment type="caution">
    <text evidence="1">The sequence shown here is derived from an EMBL/GenBank/DDBJ whole genome shotgun (WGS) entry which is preliminary data.</text>
</comment>
<keyword evidence="2" id="KW-1185">Reference proteome</keyword>
<evidence type="ECO:0000313" key="1">
    <source>
        <dbReference type="EMBL" id="KAF2477848.1"/>
    </source>
</evidence>
<name>A0ACB6RGF9_9PLEO</name>
<sequence>MASEHRKIDLQSPADLTHIESQIRHAATQKLNLHLPHVSGHEEDELRQKTEALVNAFVAQVLAGLRKNVAINGMEVEGEVGGESEDVVLKEEFEPFDEGLRARLARLHDRRDRLVGDISKHRRQTPMVAAKRFEERFLREREGDQKAWEERMRSVGEEVGPDSVLNVEGLKRAEEVQRLWERGLEGLAALKGGLPETRARLERCGEVVVELF</sequence>
<proteinExistence type="predicted"/>
<dbReference type="Proteomes" id="UP000799755">
    <property type="component" value="Unassembled WGS sequence"/>
</dbReference>